<dbReference type="AlphaFoldDB" id="A0A0A9E842"/>
<name>A0A0A9E842_ARUDO</name>
<reference evidence="1" key="1">
    <citation type="submission" date="2014-09" db="EMBL/GenBank/DDBJ databases">
        <authorList>
            <person name="Magalhaes I.L.F."/>
            <person name="Oliveira U."/>
            <person name="Santos F.R."/>
            <person name="Vidigal T.H.D.A."/>
            <person name="Brescovit A.D."/>
            <person name="Santos A.J."/>
        </authorList>
    </citation>
    <scope>NUCLEOTIDE SEQUENCE</scope>
    <source>
        <tissue evidence="1">Shoot tissue taken approximately 20 cm above the soil surface</tissue>
    </source>
</reference>
<proteinExistence type="predicted"/>
<reference evidence="1" key="2">
    <citation type="journal article" date="2015" name="Data Brief">
        <title>Shoot transcriptome of the giant reed, Arundo donax.</title>
        <authorList>
            <person name="Barrero R.A."/>
            <person name="Guerrero F.D."/>
            <person name="Moolhuijzen P."/>
            <person name="Goolsby J.A."/>
            <person name="Tidwell J."/>
            <person name="Bellgard S.E."/>
            <person name="Bellgard M.I."/>
        </authorList>
    </citation>
    <scope>NUCLEOTIDE SEQUENCE</scope>
    <source>
        <tissue evidence="1">Shoot tissue taken approximately 20 cm above the soil surface</tissue>
    </source>
</reference>
<evidence type="ECO:0000313" key="1">
    <source>
        <dbReference type="EMBL" id="JAD92112.1"/>
    </source>
</evidence>
<accession>A0A0A9E842</accession>
<dbReference type="EMBL" id="GBRH01205783">
    <property type="protein sequence ID" value="JAD92112.1"/>
    <property type="molecule type" value="Transcribed_RNA"/>
</dbReference>
<sequence>MQIATGCLDCHYKYTNGQEKRECKVERKVVSRFIVM</sequence>
<organism evidence="1">
    <name type="scientific">Arundo donax</name>
    <name type="common">Giant reed</name>
    <name type="synonym">Donax arundinaceus</name>
    <dbReference type="NCBI Taxonomy" id="35708"/>
    <lineage>
        <taxon>Eukaryota</taxon>
        <taxon>Viridiplantae</taxon>
        <taxon>Streptophyta</taxon>
        <taxon>Embryophyta</taxon>
        <taxon>Tracheophyta</taxon>
        <taxon>Spermatophyta</taxon>
        <taxon>Magnoliopsida</taxon>
        <taxon>Liliopsida</taxon>
        <taxon>Poales</taxon>
        <taxon>Poaceae</taxon>
        <taxon>PACMAD clade</taxon>
        <taxon>Arundinoideae</taxon>
        <taxon>Arundineae</taxon>
        <taxon>Arundo</taxon>
    </lineage>
</organism>
<protein>
    <submittedName>
        <fullName evidence="1">Uncharacterized protein</fullName>
    </submittedName>
</protein>